<protein>
    <submittedName>
        <fullName evidence="2">Helix-turn-helix domain-containing protein</fullName>
    </submittedName>
</protein>
<dbReference type="GeneID" id="97445090"/>
<proteinExistence type="predicted"/>
<accession>A0AAU7G2A8</accession>
<dbReference type="InterPro" id="IPR041687">
    <property type="entry name" value="HTH_46"/>
</dbReference>
<dbReference type="EMBL" id="CP157375">
    <property type="protein sequence ID" value="XBM32264.1"/>
    <property type="molecule type" value="Genomic_DNA"/>
</dbReference>
<dbReference type="AlphaFoldDB" id="A0AAU7G2A8"/>
<name>A0AAU7G2A8_9ENTR</name>
<gene>
    <name evidence="2" type="ORF">ABFV38_09265</name>
</gene>
<evidence type="ECO:0000313" key="2">
    <source>
        <dbReference type="EMBL" id="XBM32264.1"/>
    </source>
</evidence>
<reference evidence="2" key="1">
    <citation type="submission" date="2024-05" db="EMBL/GenBank/DDBJ databases">
        <title>Copy number flexibility facilitates heteroresistance to increasing antibiotic pressure and threatens the beta-lactam pipeline.</title>
        <authorList>
            <person name="Choby J.E."/>
            <person name="Weiss D.S."/>
        </authorList>
    </citation>
    <scope>NUCLEOTIDE SEQUENCE</scope>
    <source>
        <strain evidence="2">Mu1197</strain>
    </source>
</reference>
<dbReference type="RefSeq" id="WP_072061296.1">
    <property type="nucleotide sequence ID" value="NZ_CP157375.1"/>
</dbReference>
<sequence>MLDEFSTKWVCDPSSATKLLIDYLKHGSDLKKVLPRRRLNFVVGNERLCYVLLKGRVMIHRGNDDLAMATVQGPAVIGLSNLHQTQMRGYIKTFNNCDIVTLKTDFVNETIKNHNLWEPLAYHLMGLAGKLFHSYEDLTGPSAYDIVSAQLYALSNEESSFRLNVTAESYIRDKTHLSRSGVMRILSALKEGGYIEMQRGVLLNIVKLPDRF</sequence>
<dbReference type="Gene3D" id="2.60.120.10">
    <property type="entry name" value="Jelly Rolls"/>
    <property type="match status" value="1"/>
</dbReference>
<feature type="domain" description="IprA winged helix-turn-helix" evidence="1">
    <location>
        <begin position="143"/>
        <end position="210"/>
    </location>
</feature>
<dbReference type="InterPro" id="IPR014710">
    <property type="entry name" value="RmlC-like_jellyroll"/>
</dbReference>
<organism evidence="2">
    <name type="scientific">Enterobacter cloacae complex sp. Mu1197</name>
    <dbReference type="NCBI Taxonomy" id="3152302"/>
    <lineage>
        <taxon>Bacteria</taxon>
        <taxon>Pseudomonadati</taxon>
        <taxon>Pseudomonadota</taxon>
        <taxon>Gammaproteobacteria</taxon>
        <taxon>Enterobacterales</taxon>
        <taxon>Enterobacteriaceae</taxon>
        <taxon>Enterobacter</taxon>
        <taxon>Enterobacter cloacae complex</taxon>
    </lineage>
</organism>
<evidence type="ECO:0000259" key="1">
    <source>
        <dbReference type="Pfam" id="PF15977"/>
    </source>
</evidence>
<dbReference type="Pfam" id="PF15977">
    <property type="entry name" value="HTH_46"/>
    <property type="match status" value="1"/>
</dbReference>